<protein>
    <submittedName>
        <fullName evidence="1">Uncharacterized protein</fullName>
    </submittedName>
</protein>
<sequence length="196" mass="21143">MSDVNVAGFSGCKNSCGVPLGECPETVDVVGDFGPDVIGGNKEVSDSGEDADEALISSRRSKLLHDPFTFSQGQVAVFGAIVPSLMRQVPDTQSGLSSGRPIRFQLVRDHPFWADTLLFQKSGQQALCRFRIAMSLKDIAEDVAILVNGSLKPVGPTICSSQMPCSSPSMNMTSLRGRFCKCRYWAVTGVCQNYLQ</sequence>
<reference evidence="1 2" key="1">
    <citation type="submission" date="2019-09" db="EMBL/GenBank/DDBJ databases">
        <title>Genome sequencing of strain KACC 21233.</title>
        <authorList>
            <person name="Heo J."/>
            <person name="Kim S.-J."/>
            <person name="Kim J.-S."/>
            <person name="Hong S.-B."/>
            <person name="Kwon S.-W."/>
        </authorList>
    </citation>
    <scope>NUCLEOTIDE SEQUENCE [LARGE SCALE GENOMIC DNA]</scope>
    <source>
        <strain evidence="1 2">KACC 21233</strain>
    </source>
</reference>
<dbReference type="AlphaFoldDB" id="A0A5C1YR44"/>
<proteinExistence type="predicted"/>
<dbReference type="Proteomes" id="UP000324536">
    <property type="component" value="Chromosome"/>
</dbReference>
<keyword evidence="2" id="KW-1185">Reference proteome</keyword>
<dbReference type="KEGG" id="acek:FLP30_11170"/>
<dbReference type="EMBL" id="CP043506">
    <property type="protein sequence ID" value="QEO18213.1"/>
    <property type="molecule type" value="Genomic_DNA"/>
</dbReference>
<gene>
    <name evidence="1" type="ORF">FLP30_11170</name>
</gene>
<name>A0A5C1YR44_9PROT</name>
<organism evidence="1 2">
    <name type="scientific">Acetobacter vaccinii</name>
    <dbReference type="NCBI Taxonomy" id="2592655"/>
    <lineage>
        <taxon>Bacteria</taxon>
        <taxon>Pseudomonadati</taxon>
        <taxon>Pseudomonadota</taxon>
        <taxon>Alphaproteobacteria</taxon>
        <taxon>Acetobacterales</taxon>
        <taxon>Acetobacteraceae</taxon>
        <taxon>Acetobacter</taxon>
    </lineage>
</organism>
<accession>A0A5C1YR44</accession>
<evidence type="ECO:0000313" key="1">
    <source>
        <dbReference type="EMBL" id="QEO18213.1"/>
    </source>
</evidence>
<evidence type="ECO:0000313" key="2">
    <source>
        <dbReference type="Proteomes" id="UP000324536"/>
    </source>
</evidence>